<dbReference type="GO" id="GO:0008999">
    <property type="term" value="F:protein-N-terminal-alanine acetyltransferase activity"/>
    <property type="evidence" value="ECO:0007669"/>
    <property type="project" value="TreeGrafter"/>
</dbReference>
<dbReference type="EMBL" id="FXBM01000001">
    <property type="protein sequence ID" value="SMH39695.1"/>
    <property type="molecule type" value="Genomic_DNA"/>
</dbReference>
<dbReference type="PROSITE" id="PS51186">
    <property type="entry name" value="GNAT"/>
    <property type="match status" value="1"/>
</dbReference>
<keyword evidence="6" id="KW-1185">Reference proteome</keyword>
<organism evidence="5 6">
    <name type="scientific">Rathayibacter oskolensis</name>
    <dbReference type="NCBI Taxonomy" id="1891671"/>
    <lineage>
        <taxon>Bacteria</taxon>
        <taxon>Bacillati</taxon>
        <taxon>Actinomycetota</taxon>
        <taxon>Actinomycetes</taxon>
        <taxon>Micrococcales</taxon>
        <taxon>Microbacteriaceae</taxon>
        <taxon>Rathayibacter</taxon>
    </lineage>
</organism>
<comment type="similarity">
    <text evidence="3">Belongs to the acetyltransferase family. RimJ subfamily.</text>
</comment>
<evidence type="ECO:0000256" key="3">
    <source>
        <dbReference type="ARBA" id="ARBA00038502"/>
    </source>
</evidence>
<dbReference type="STRING" id="1891671.SAMN06295885_1684"/>
<dbReference type="Pfam" id="PF13302">
    <property type="entry name" value="Acetyltransf_3"/>
    <property type="match status" value="1"/>
</dbReference>
<dbReference type="InterPro" id="IPR051531">
    <property type="entry name" value="N-acetyltransferase"/>
</dbReference>
<gene>
    <name evidence="5" type="ORF">SAMN06295885_1684</name>
</gene>
<dbReference type="GO" id="GO:0005737">
    <property type="term" value="C:cytoplasm"/>
    <property type="evidence" value="ECO:0007669"/>
    <property type="project" value="TreeGrafter"/>
</dbReference>
<dbReference type="AlphaFoldDB" id="A0A1X7NNY2"/>
<keyword evidence="5" id="KW-0687">Ribonucleoprotein</keyword>
<dbReference type="SUPFAM" id="SSF55729">
    <property type="entry name" value="Acyl-CoA N-acyltransferases (Nat)"/>
    <property type="match status" value="1"/>
</dbReference>
<dbReference type="InterPro" id="IPR016181">
    <property type="entry name" value="Acyl_CoA_acyltransferase"/>
</dbReference>
<evidence type="ECO:0000256" key="2">
    <source>
        <dbReference type="ARBA" id="ARBA00023315"/>
    </source>
</evidence>
<dbReference type="PANTHER" id="PTHR43792:SF8">
    <property type="entry name" value="[RIBOSOMAL PROTEIN US5]-ALANINE N-ACETYLTRANSFERASE"/>
    <property type="match status" value="1"/>
</dbReference>
<keyword evidence="5" id="KW-0689">Ribosomal protein</keyword>
<dbReference type="Gene3D" id="3.40.630.30">
    <property type="match status" value="1"/>
</dbReference>
<accession>A0A1X7NNY2</accession>
<sequence>MPVPIPVDDSTTLRLVARGDGPALASAYRRNRRHLAPWEPLRSTRFFEAGGQTDAIADVLFAYRAGTVLPLVLERGGEIVGRLTLSNIVRGAFDSADLGYWLDASLQGRGLMTRSVGEALRIAGEELRLHRVQAGTLLHNVGSQTVLEHNGFERIGTARRYLRIAGEWQDHLLFQVLLEGGPPAPLDPPEPVGSPPIGLV</sequence>
<evidence type="ECO:0000256" key="1">
    <source>
        <dbReference type="ARBA" id="ARBA00022679"/>
    </source>
</evidence>
<dbReference type="PANTHER" id="PTHR43792">
    <property type="entry name" value="GNAT FAMILY, PUTATIVE (AFU_ORTHOLOGUE AFUA_3G00765)-RELATED-RELATED"/>
    <property type="match status" value="1"/>
</dbReference>
<keyword evidence="1 5" id="KW-0808">Transferase</keyword>
<dbReference type="RefSeq" id="WP_085476030.1">
    <property type="nucleotide sequence ID" value="NZ_FXBM01000001.1"/>
</dbReference>
<reference evidence="6" key="1">
    <citation type="submission" date="2017-04" db="EMBL/GenBank/DDBJ databases">
        <authorList>
            <person name="Varghese N."/>
            <person name="Submissions S."/>
        </authorList>
    </citation>
    <scope>NUCLEOTIDE SEQUENCE [LARGE SCALE GENOMIC DNA]</scope>
    <source>
        <strain evidence="6">VKM Ac-2121</strain>
    </source>
</reference>
<dbReference type="GO" id="GO:0005840">
    <property type="term" value="C:ribosome"/>
    <property type="evidence" value="ECO:0007669"/>
    <property type="project" value="UniProtKB-KW"/>
</dbReference>
<evidence type="ECO:0000313" key="6">
    <source>
        <dbReference type="Proteomes" id="UP000193711"/>
    </source>
</evidence>
<keyword evidence="2" id="KW-0012">Acyltransferase</keyword>
<proteinExistence type="inferred from homology"/>
<evidence type="ECO:0000259" key="4">
    <source>
        <dbReference type="PROSITE" id="PS51186"/>
    </source>
</evidence>
<name>A0A1X7NNY2_9MICO</name>
<feature type="domain" description="N-acetyltransferase" evidence="4">
    <location>
        <begin position="11"/>
        <end position="179"/>
    </location>
</feature>
<evidence type="ECO:0000313" key="5">
    <source>
        <dbReference type="EMBL" id="SMH39695.1"/>
    </source>
</evidence>
<dbReference type="OrthoDB" id="5242221at2"/>
<protein>
    <submittedName>
        <fullName evidence="5">[SSU ribosomal protein S5P]-alanine acetyltransferase</fullName>
    </submittedName>
</protein>
<dbReference type="Proteomes" id="UP000193711">
    <property type="component" value="Unassembled WGS sequence"/>
</dbReference>
<dbReference type="InterPro" id="IPR000182">
    <property type="entry name" value="GNAT_dom"/>
</dbReference>